<comment type="caution">
    <text evidence="2">The sequence shown here is derived from an EMBL/GenBank/DDBJ whole genome shotgun (WGS) entry which is preliminary data.</text>
</comment>
<evidence type="ECO:0000313" key="3">
    <source>
        <dbReference type="Proteomes" id="UP001454036"/>
    </source>
</evidence>
<organism evidence="2 3">
    <name type="scientific">Lithospermum erythrorhizon</name>
    <name type="common">Purple gromwell</name>
    <name type="synonym">Lithospermum officinale var. erythrorhizon</name>
    <dbReference type="NCBI Taxonomy" id="34254"/>
    <lineage>
        <taxon>Eukaryota</taxon>
        <taxon>Viridiplantae</taxon>
        <taxon>Streptophyta</taxon>
        <taxon>Embryophyta</taxon>
        <taxon>Tracheophyta</taxon>
        <taxon>Spermatophyta</taxon>
        <taxon>Magnoliopsida</taxon>
        <taxon>eudicotyledons</taxon>
        <taxon>Gunneridae</taxon>
        <taxon>Pentapetalae</taxon>
        <taxon>asterids</taxon>
        <taxon>lamiids</taxon>
        <taxon>Boraginales</taxon>
        <taxon>Boraginaceae</taxon>
        <taxon>Boraginoideae</taxon>
        <taxon>Lithospermeae</taxon>
        <taxon>Lithospermum</taxon>
    </lineage>
</organism>
<gene>
    <name evidence="2" type="ORF">LIER_10413</name>
</gene>
<evidence type="ECO:0000256" key="1">
    <source>
        <dbReference type="SAM" id="MobiDB-lite"/>
    </source>
</evidence>
<dbReference type="AlphaFoldDB" id="A0AAV3PJD2"/>
<feature type="compositionally biased region" description="Polar residues" evidence="1">
    <location>
        <begin position="100"/>
        <end position="110"/>
    </location>
</feature>
<reference evidence="2 3" key="1">
    <citation type="submission" date="2024-01" db="EMBL/GenBank/DDBJ databases">
        <title>The complete chloroplast genome sequence of Lithospermum erythrorhizon: insights into the phylogenetic relationship among Boraginaceae species and the maternal lineages of purple gromwells.</title>
        <authorList>
            <person name="Okada T."/>
            <person name="Watanabe K."/>
        </authorList>
    </citation>
    <scope>NUCLEOTIDE SEQUENCE [LARGE SCALE GENOMIC DNA]</scope>
</reference>
<dbReference type="Proteomes" id="UP001454036">
    <property type="component" value="Unassembled WGS sequence"/>
</dbReference>
<name>A0AAV3PJD2_LITER</name>
<dbReference type="EMBL" id="BAABME010001849">
    <property type="protein sequence ID" value="GAA0151764.1"/>
    <property type="molecule type" value="Genomic_DNA"/>
</dbReference>
<accession>A0AAV3PJD2</accession>
<sequence>MATFWINRGPSVPLDFQISEQVWSLRRQKVLEEKEVGKEVTASVLKKVNAHDGARSLVPSKLHNLDHAPTPKSQPEDPFTDMPLLKEISSDEEETAVVERNSSVTSQEVHTPSPRRTERVRKPTHRYFPLLTFYF</sequence>
<evidence type="ECO:0000313" key="2">
    <source>
        <dbReference type="EMBL" id="GAA0151764.1"/>
    </source>
</evidence>
<proteinExistence type="predicted"/>
<feature type="region of interest" description="Disordered" evidence="1">
    <location>
        <begin position="58"/>
        <end position="121"/>
    </location>
</feature>
<protein>
    <submittedName>
        <fullName evidence="2">Uncharacterized protein</fullName>
    </submittedName>
</protein>
<keyword evidence="3" id="KW-1185">Reference proteome</keyword>